<comment type="caution">
    <text evidence="7">The sequence shown here is derived from an EMBL/GenBank/DDBJ whole genome shotgun (WGS) entry which is preliminary data.</text>
</comment>
<keyword evidence="3 6" id="KW-0812">Transmembrane</keyword>
<comment type="similarity">
    <text evidence="6">Belongs to the NhaA Na(+)/H(+) (TC 2.A.33) antiporter family.</text>
</comment>
<dbReference type="AlphaFoldDB" id="A0A822VCB6"/>
<feature type="transmembrane region" description="Helical" evidence="6">
    <location>
        <begin position="152"/>
        <end position="171"/>
    </location>
</feature>
<comment type="catalytic activity">
    <reaction evidence="6">
        <text>Na(+)(in) + 2 H(+)(out) = Na(+)(out) + 2 H(+)(in)</text>
        <dbReference type="Rhea" id="RHEA:29251"/>
        <dbReference type="ChEBI" id="CHEBI:15378"/>
        <dbReference type="ChEBI" id="CHEBI:29101"/>
    </reaction>
</comment>
<keyword evidence="6" id="KW-0739">Sodium transport</keyword>
<dbReference type="HAMAP" id="MF_01844">
    <property type="entry name" value="NhaA"/>
    <property type="match status" value="1"/>
</dbReference>
<feature type="transmembrane region" description="Helical" evidence="6">
    <location>
        <begin position="235"/>
        <end position="263"/>
    </location>
</feature>
<keyword evidence="6" id="KW-0915">Sodium</keyword>
<accession>A0A822VCB6</accession>
<comment type="subcellular location">
    <subcellularLocation>
        <location evidence="1">Cell inner membrane</location>
        <topology evidence="1">Multi-pass membrane protein</topology>
    </subcellularLocation>
    <subcellularLocation>
        <location evidence="6">Cell membrane</location>
        <topology evidence="6">Multi-pass membrane protein</topology>
    </subcellularLocation>
</comment>
<protein>
    <recommendedName>
        <fullName evidence="6">Na(+)/H(+) antiporter NhaA</fullName>
    </recommendedName>
    <alternativeName>
        <fullName evidence="6">Sodium/proton antiporter NhaA</fullName>
    </alternativeName>
</protein>
<organism evidence="7 8">
    <name type="scientific">Agrobacterium tumefaciens str. B6</name>
    <dbReference type="NCBI Taxonomy" id="1183423"/>
    <lineage>
        <taxon>Bacteria</taxon>
        <taxon>Pseudomonadati</taxon>
        <taxon>Pseudomonadota</taxon>
        <taxon>Alphaproteobacteria</taxon>
        <taxon>Hyphomicrobiales</taxon>
        <taxon>Rhizobiaceae</taxon>
        <taxon>Rhizobium/Agrobacterium group</taxon>
        <taxon>Agrobacterium</taxon>
        <taxon>Agrobacterium tumefaciens complex</taxon>
    </lineage>
</organism>
<evidence type="ECO:0000256" key="1">
    <source>
        <dbReference type="ARBA" id="ARBA00004429"/>
    </source>
</evidence>
<dbReference type="Pfam" id="PF06965">
    <property type="entry name" value="Na_H_antiport_1"/>
    <property type="match status" value="1"/>
</dbReference>
<dbReference type="InterPro" id="IPR023171">
    <property type="entry name" value="Na/H_antiporter_dom_sf"/>
</dbReference>
<dbReference type="PANTHER" id="PTHR30341">
    <property type="entry name" value="SODIUM ION/PROTON ANTIPORTER NHAA-RELATED"/>
    <property type="match status" value="1"/>
</dbReference>
<dbReference type="Proteomes" id="UP000192074">
    <property type="component" value="Unassembled WGS sequence"/>
</dbReference>
<keyword evidence="2 6" id="KW-1003">Cell membrane</keyword>
<evidence type="ECO:0000313" key="7">
    <source>
        <dbReference type="EMBL" id="CVI24430.1"/>
    </source>
</evidence>
<feature type="transmembrane region" description="Helical" evidence="6">
    <location>
        <begin position="88"/>
        <end position="105"/>
    </location>
</feature>
<name>A0A822VCB6_AGRTU</name>
<comment type="function">
    <text evidence="6">Na(+)/H(+) antiporter that extrudes sodium in exchange for external protons.</text>
</comment>
<evidence type="ECO:0000256" key="6">
    <source>
        <dbReference type="HAMAP-Rule" id="MF_01844"/>
    </source>
</evidence>
<evidence type="ECO:0000256" key="2">
    <source>
        <dbReference type="ARBA" id="ARBA00022475"/>
    </source>
</evidence>
<sequence length="422" mass="44473">MLRALRVPPKLTETKINFQLREREPVSSTSNPGRINSTLRRFLDNEASGGLVLMAVALLAIITANSPLAESYFDILHVYLGPLSLQHWINDALMAVFFLMVGLEIKREMLDGQLSTWSRRVLPGAAAAGGMLFPAIIYVLLNRGNPTALQGWAIPTATDIAFALGVLSLFGSRVPTSLKIFLAALAIIDDLGAVIVIALFYTADLNLIALIGAALAWSNLFIFNKMRVKVLWPYLSLGAVLWVLVFASGVHATLAGVMLALTIPLKLTPGTPEATPAESPLHRLERALHKPVAFIIVPVFGFANAGVSLSGLSVSVFSEPLTMGVAGGLVVGKLVGVLGVVTLLAKLGLAQLPAQASWGQVTGTALLCGIGFTMSLFIGLLAFEDPAVQNHAKVGVLMGSLVAGFLGAIVLGASSRRTVASP</sequence>
<dbReference type="NCBIfam" id="NF007111">
    <property type="entry name" value="PRK09560.1"/>
    <property type="match status" value="1"/>
</dbReference>
<keyword evidence="5 6" id="KW-0472">Membrane</keyword>
<evidence type="ECO:0000256" key="3">
    <source>
        <dbReference type="ARBA" id="ARBA00022692"/>
    </source>
</evidence>
<feature type="transmembrane region" description="Helical" evidence="6">
    <location>
        <begin position="207"/>
        <end position="223"/>
    </location>
</feature>
<dbReference type="EMBL" id="FCNL01000040">
    <property type="protein sequence ID" value="CVI24430.1"/>
    <property type="molecule type" value="Genomic_DNA"/>
</dbReference>
<feature type="transmembrane region" description="Helical" evidence="6">
    <location>
        <begin position="180"/>
        <end position="201"/>
    </location>
</feature>
<dbReference type="GO" id="GO:0005886">
    <property type="term" value="C:plasma membrane"/>
    <property type="evidence" value="ECO:0007669"/>
    <property type="project" value="UniProtKB-SubCell"/>
</dbReference>
<gene>
    <name evidence="6 7" type="primary">nhaA</name>
    <name evidence="7" type="ORF">AGR4A_pAt10120</name>
</gene>
<dbReference type="Gene3D" id="1.20.1530.10">
    <property type="entry name" value="Na+/H+ antiporter like domain"/>
    <property type="match status" value="1"/>
</dbReference>
<dbReference type="PANTHER" id="PTHR30341:SF0">
    <property type="entry name" value="NA(+)_H(+) ANTIPORTER NHAA"/>
    <property type="match status" value="1"/>
</dbReference>
<evidence type="ECO:0000313" key="8">
    <source>
        <dbReference type="Proteomes" id="UP000192074"/>
    </source>
</evidence>
<keyword evidence="6" id="KW-0406">Ion transport</keyword>
<keyword evidence="6" id="KW-0050">Antiport</keyword>
<dbReference type="NCBIfam" id="TIGR00773">
    <property type="entry name" value="NhaA"/>
    <property type="match status" value="1"/>
</dbReference>
<proteinExistence type="inferred from homology"/>
<dbReference type="InterPro" id="IPR004670">
    <property type="entry name" value="NhaA"/>
</dbReference>
<feature type="transmembrane region" description="Helical" evidence="6">
    <location>
        <begin position="292"/>
        <end position="317"/>
    </location>
</feature>
<reference evidence="7 8" key="1">
    <citation type="submission" date="2016-01" db="EMBL/GenBank/DDBJ databases">
        <authorList>
            <person name="Regsiter A."/>
            <person name="william w."/>
        </authorList>
    </citation>
    <scope>NUCLEOTIDE SEQUENCE [LARGE SCALE GENOMIC DNA]</scope>
    <source>
        <strain evidence="7 8">B6</strain>
    </source>
</reference>
<feature type="transmembrane region" description="Helical" evidence="6">
    <location>
        <begin position="50"/>
        <end position="68"/>
    </location>
</feature>
<evidence type="ECO:0000256" key="5">
    <source>
        <dbReference type="ARBA" id="ARBA00023136"/>
    </source>
</evidence>
<feature type="transmembrane region" description="Helical" evidence="6">
    <location>
        <begin position="361"/>
        <end position="383"/>
    </location>
</feature>
<feature type="transmembrane region" description="Helical" evidence="6">
    <location>
        <begin position="121"/>
        <end position="140"/>
    </location>
</feature>
<feature type="transmembrane region" description="Helical" evidence="6">
    <location>
        <begin position="395"/>
        <end position="414"/>
    </location>
</feature>
<dbReference type="NCBIfam" id="NF007112">
    <property type="entry name" value="PRK09561.1"/>
    <property type="match status" value="1"/>
</dbReference>
<dbReference type="GO" id="GO:0015385">
    <property type="term" value="F:sodium:proton antiporter activity"/>
    <property type="evidence" value="ECO:0007669"/>
    <property type="project" value="UniProtKB-UniRule"/>
</dbReference>
<keyword evidence="6" id="KW-0813">Transport</keyword>
<feature type="transmembrane region" description="Helical" evidence="6">
    <location>
        <begin position="329"/>
        <end position="349"/>
    </location>
</feature>
<evidence type="ECO:0000256" key="4">
    <source>
        <dbReference type="ARBA" id="ARBA00022989"/>
    </source>
</evidence>
<keyword evidence="4 6" id="KW-1133">Transmembrane helix</keyword>
<dbReference type="GO" id="GO:0006885">
    <property type="term" value="P:regulation of pH"/>
    <property type="evidence" value="ECO:0007669"/>
    <property type="project" value="UniProtKB-UniRule"/>
</dbReference>